<organism evidence="1 2">
    <name type="scientific">Pseudonocardia hierapolitana</name>
    <dbReference type="NCBI Taxonomy" id="1128676"/>
    <lineage>
        <taxon>Bacteria</taxon>
        <taxon>Bacillati</taxon>
        <taxon>Actinomycetota</taxon>
        <taxon>Actinomycetes</taxon>
        <taxon>Pseudonocardiales</taxon>
        <taxon>Pseudonocardiaceae</taxon>
        <taxon>Pseudonocardia</taxon>
    </lineage>
</organism>
<gene>
    <name evidence="1" type="ORF">FHX44_117967</name>
</gene>
<proteinExistence type="predicted"/>
<name>A0A561T4J9_9PSEU</name>
<evidence type="ECO:0000313" key="1">
    <source>
        <dbReference type="EMBL" id="TWF82022.1"/>
    </source>
</evidence>
<reference evidence="1 2" key="1">
    <citation type="submission" date="2019-06" db="EMBL/GenBank/DDBJ databases">
        <title>Sequencing the genomes of 1000 actinobacteria strains.</title>
        <authorList>
            <person name="Klenk H.-P."/>
        </authorList>
    </citation>
    <scope>NUCLEOTIDE SEQUENCE [LARGE SCALE GENOMIC DNA]</scope>
    <source>
        <strain evidence="1 2">DSM 45671</strain>
    </source>
</reference>
<dbReference type="AlphaFoldDB" id="A0A561T4J9"/>
<comment type="caution">
    <text evidence="1">The sequence shown here is derived from an EMBL/GenBank/DDBJ whole genome shotgun (WGS) entry which is preliminary data.</text>
</comment>
<accession>A0A561T4J9</accession>
<keyword evidence="2" id="KW-1185">Reference proteome</keyword>
<dbReference type="Proteomes" id="UP000321261">
    <property type="component" value="Unassembled WGS sequence"/>
</dbReference>
<dbReference type="RefSeq" id="WP_147260418.1">
    <property type="nucleotide sequence ID" value="NZ_VIWU01000001.1"/>
</dbReference>
<dbReference type="OrthoDB" id="9800643at2"/>
<protein>
    <submittedName>
        <fullName evidence="1">Uncharacterized protein</fullName>
    </submittedName>
</protein>
<evidence type="ECO:0000313" key="2">
    <source>
        <dbReference type="Proteomes" id="UP000321261"/>
    </source>
</evidence>
<sequence length="98" mass="11125">MHYRPPFSAERTAVLRRWHERAYREMSEAGERRLSYLGLDLGRVLLFFGTSGDQDHVLGLAAGAGLAVETVRTRELTRDGLTVTYSTFRLTVRLGGRR</sequence>
<dbReference type="EMBL" id="VIWU01000001">
    <property type="protein sequence ID" value="TWF82022.1"/>
    <property type="molecule type" value="Genomic_DNA"/>
</dbReference>